<accession>E1JWR3</accession>
<dbReference type="RefSeq" id="WP_005993575.1">
    <property type="nucleotide sequence ID" value="NZ_AECZ01000012.1"/>
</dbReference>
<proteinExistence type="predicted"/>
<dbReference type="EMBL" id="AECZ01000012">
    <property type="protein sequence ID" value="EFL51117.1"/>
    <property type="molecule type" value="Genomic_DNA"/>
</dbReference>
<keyword evidence="1" id="KW-0812">Transmembrane</keyword>
<dbReference type="NCBIfam" id="NF040783">
    <property type="entry name" value="DVU0150_fam"/>
    <property type="match status" value="1"/>
</dbReference>
<keyword evidence="1" id="KW-0472">Membrane</keyword>
<evidence type="ECO:0000313" key="3">
    <source>
        <dbReference type="EMBL" id="EFL51117.1"/>
    </source>
</evidence>
<dbReference type="STRING" id="596151.DesfrDRAFT_2062"/>
<evidence type="ECO:0000256" key="2">
    <source>
        <dbReference type="SAM" id="SignalP"/>
    </source>
</evidence>
<feature type="transmembrane region" description="Helical" evidence="1">
    <location>
        <begin position="59"/>
        <end position="84"/>
    </location>
</feature>
<dbReference type="InterPro" id="IPR054622">
    <property type="entry name" value="DVU0150-like"/>
</dbReference>
<keyword evidence="2" id="KW-0732">Signal</keyword>
<protein>
    <submittedName>
        <fullName evidence="3">Uncharacterized protein</fullName>
    </submittedName>
</protein>
<keyword evidence="4" id="KW-1185">Reference proteome</keyword>
<evidence type="ECO:0000313" key="4">
    <source>
        <dbReference type="Proteomes" id="UP000006250"/>
    </source>
</evidence>
<dbReference type="eggNOG" id="ENOG5032V5Z">
    <property type="taxonomic scope" value="Bacteria"/>
</dbReference>
<name>E1JWR3_SOLFR</name>
<organism evidence="3 4">
    <name type="scientific">Solidesulfovibrio fructosivorans JJ]</name>
    <dbReference type="NCBI Taxonomy" id="596151"/>
    <lineage>
        <taxon>Bacteria</taxon>
        <taxon>Pseudomonadati</taxon>
        <taxon>Thermodesulfobacteriota</taxon>
        <taxon>Desulfovibrionia</taxon>
        <taxon>Desulfovibrionales</taxon>
        <taxon>Desulfovibrionaceae</taxon>
        <taxon>Solidesulfovibrio</taxon>
    </lineage>
</organism>
<dbReference type="OrthoDB" id="5460931at2"/>
<gene>
    <name evidence="3" type="ORF">DesfrDRAFT_2062</name>
</gene>
<evidence type="ECO:0000256" key="1">
    <source>
        <dbReference type="SAM" id="Phobius"/>
    </source>
</evidence>
<feature type="chain" id="PRO_5003148216" evidence="2">
    <location>
        <begin position="26"/>
        <end position="99"/>
    </location>
</feature>
<reference evidence="3 4" key="1">
    <citation type="submission" date="2010-08" db="EMBL/GenBank/DDBJ databases">
        <title>The draft genome of Desulfovibrio fructosovorans JJ.</title>
        <authorList>
            <consortium name="US DOE Joint Genome Institute (JGI-PGF)"/>
            <person name="Lucas S."/>
            <person name="Copeland A."/>
            <person name="Lapidus A."/>
            <person name="Cheng J.-F."/>
            <person name="Bruce D."/>
            <person name="Goodwin L."/>
            <person name="Pitluck S."/>
            <person name="Land M.L."/>
            <person name="Hauser L."/>
            <person name="Chang Y.-J."/>
            <person name="Jeffries C."/>
            <person name="Wall J.D."/>
            <person name="Stahl D.A."/>
            <person name="Arkin A.P."/>
            <person name="Dehal P."/>
            <person name="Stolyar S.M."/>
            <person name="Hazen T.C."/>
            <person name="Woyke T.J."/>
        </authorList>
    </citation>
    <scope>NUCLEOTIDE SEQUENCE [LARGE SCALE GENOMIC DNA]</scope>
    <source>
        <strain evidence="3 4">JJ</strain>
    </source>
</reference>
<sequence length="99" mass="10770" precursor="true">MLRRTLWVTGLTLLSGLLIPALALAAGGSASELVVVADTRVITSDIMKYFANLYNFNPVLFAVWAVVLTAGYGCFLGVLMDFIMSRTGLDLKSRKIIEN</sequence>
<keyword evidence="1" id="KW-1133">Transmembrane helix</keyword>
<feature type="signal peptide" evidence="2">
    <location>
        <begin position="1"/>
        <end position="25"/>
    </location>
</feature>
<comment type="caution">
    <text evidence="3">The sequence shown here is derived from an EMBL/GenBank/DDBJ whole genome shotgun (WGS) entry which is preliminary data.</text>
</comment>
<dbReference type="AlphaFoldDB" id="E1JWR3"/>
<dbReference type="Proteomes" id="UP000006250">
    <property type="component" value="Unassembled WGS sequence"/>
</dbReference>